<protein>
    <recommendedName>
        <fullName evidence="4">DUF922 domain-containing protein</fullName>
    </recommendedName>
</protein>
<gene>
    <name evidence="2" type="ORF">GCM10023184_27630</name>
</gene>
<sequence length="192" mass="21549">MRKLLFALAFGAALSGHAQNSSDDRLFWRADQRLSFSDFNGTPKASDTAVTTSATGARSHRRGSINKSIDISLATQPDKTMFDIRAGMKRNSSWMRDRTDSVTLAHEQGHFDICELYARMLRRDIKKARNMQQARKMFDDAMKAEEAEHDRFDKENTYEAGGITAAWAQDLSTRIAALDAFANPVVATRIVQ</sequence>
<comment type="caution">
    <text evidence="2">The sequence shown here is derived from an EMBL/GenBank/DDBJ whole genome shotgun (WGS) entry which is preliminary data.</text>
</comment>
<evidence type="ECO:0000313" key="3">
    <source>
        <dbReference type="Proteomes" id="UP001501725"/>
    </source>
</evidence>
<organism evidence="2 3">
    <name type="scientific">Flaviaesturariibacter amylovorans</name>
    <dbReference type="NCBI Taxonomy" id="1084520"/>
    <lineage>
        <taxon>Bacteria</taxon>
        <taxon>Pseudomonadati</taxon>
        <taxon>Bacteroidota</taxon>
        <taxon>Chitinophagia</taxon>
        <taxon>Chitinophagales</taxon>
        <taxon>Chitinophagaceae</taxon>
        <taxon>Flaviaestuariibacter</taxon>
    </lineage>
</organism>
<reference evidence="3" key="1">
    <citation type="journal article" date="2019" name="Int. J. Syst. Evol. Microbiol.">
        <title>The Global Catalogue of Microorganisms (GCM) 10K type strain sequencing project: providing services to taxonomists for standard genome sequencing and annotation.</title>
        <authorList>
            <consortium name="The Broad Institute Genomics Platform"/>
            <consortium name="The Broad Institute Genome Sequencing Center for Infectious Disease"/>
            <person name="Wu L."/>
            <person name="Ma J."/>
        </authorList>
    </citation>
    <scope>NUCLEOTIDE SEQUENCE [LARGE SCALE GENOMIC DNA]</scope>
    <source>
        <strain evidence="3">JCM 17919</strain>
    </source>
</reference>
<evidence type="ECO:0008006" key="4">
    <source>
        <dbReference type="Google" id="ProtNLM"/>
    </source>
</evidence>
<feature type="chain" id="PRO_5046578200" description="DUF922 domain-containing protein" evidence="1">
    <location>
        <begin position="19"/>
        <end position="192"/>
    </location>
</feature>
<feature type="signal peptide" evidence="1">
    <location>
        <begin position="1"/>
        <end position="18"/>
    </location>
</feature>
<accession>A0ABP8H440</accession>
<evidence type="ECO:0000256" key="1">
    <source>
        <dbReference type="SAM" id="SignalP"/>
    </source>
</evidence>
<name>A0ABP8H440_9BACT</name>
<keyword evidence="1" id="KW-0732">Signal</keyword>
<dbReference type="EMBL" id="BAABGY010000008">
    <property type="protein sequence ID" value="GAA4333968.1"/>
    <property type="molecule type" value="Genomic_DNA"/>
</dbReference>
<evidence type="ECO:0000313" key="2">
    <source>
        <dbReference type="EMBL" id="GAA4333968.1"/>
    </source>
</evidence>
<dbReference type="Proteomes" id="UP001501725">
    <property type="component" value="Unassembled WGS sequence"/>
</dbReference>
<dbReference type="RefSeq" id="WP_345256348.1">
    <property type="nucleotide sequence ID" value="NZ_BAABGY010000008.1"/>
</dbReference>
<proteinExistence type="predicted"/>
<keyword evidence="3" id="KW-1185">Reference proteome</keyword>